<keyword evidence="4" id="KW-1185">Reference proteome</keyword>
<sequence length="116" mass="13064">MITKIYGIKNCDTMKKTFARFEEAGKPYEFVDYKKQQPDADLLGRFIDALGLEQVVNKRGTTYRKLDEAAKSAAESKESAIPLLQEKSSMIKRPIILFEDGSLLAGLDEAKIQAKF</sequence>
<name>A0A1H6Y143_9BACT</name>
<dbReference type="InterPro" id="IPR006660">
    <property type="entry name" value="Arsenate_reductase-like"/>
</dbReference>
<evidence type="ECO:0000313" key="4">
    <source>
        <dbReference type="Proteomes" id="UP000199403"/>
    </source>
</evidence>
<comment type="similarity">
    <text evidence="1 2">Belongs to the ArsC family.</text>
</comment>
<dbReference type="NCBIfam" id="TIGR01617">
    <property type="entry name" value="arsC_related"/>
    <property type="match status" value="1"/>
</dbReference>
<dbReference type="InterPro" id="IPR036249">
    <property type="entry name" value="Thioredoxin-like_sf"/>
</dbReference>
<dbReference type="PANTHER" id="PTHR30041:SF8">
    <property type="entry name" value="PROTEIN YFFB"/>
    <property type="match status" value="1"/>
</dbReference>
<dbReference type="Pfam" id="PF03960">
    <property type="entry name" value="ArsC"/>
    <property type="match status" value="1"/>
</dbReference>
<dbReference type="STRING" id="1416801.SAMN05192553_103401"/>
<accession>A0A1H6Y143</accession>
<dbReference type="OrthoDB" id="9794155at2"/>
<reference evidence="4" key="1">
    <citation type="submission" date="2016-10" db="EMBL/GenBank/DDBJ databases">
        <authorList>
            <person name="Varghese N."/>
            <person name="Submissions S."/>
        </authorList>
    </citation>
    <scope>NUCLEOTIDE SEQUENCE [LARGE SCALE GENOMIC DNA]</scope>
    <source>
        <strain evidence="4">IBRC-M 10761</strain>
    </source>
</reference>
<evidence type="ECO:0000313" key="3">
    <source>
        <dbReference type="EMBL" id="SEJ35038.1"/>
    </source>
</evidence>
<dbReference type="AlphaFoldDB" id="A0A1H6Y143"/>
<dbReference type="PROSITE" id="PS51353">
    <property type="entry name" value="ARSC"/>
    <property type="match status" value="1"/>
</dbReference>
<protein>
    <submittedName>
        <fullName evidence="3">Transcriptional regulator, Spx/MgsR family</fullName>
    </submittedName>
</protein>
<dbReference type="PANTHER" id="PTHR30041">
    <property type="entry name" value="ARSENATE REDUCTASE"/>
    <property type="match status" value="1"/>
</dbReference>
<dbReference type="Proteomes" id="UP000199403">
    <property type="component" value="Unassembled WGS sequence"/>
</dbReference>
<dbReference type="Gene3D" id="3.40.30.10">
    <property type="entry name" value="Glutaredoxin"/>
    <property type="match status" value="1"/>
</dbReference>
<dbReference type="EMBL" id="FNZH01000003">
    <property type="protein sequence ID" value="SEJ35038.1"/>
    <property type="molecule type" value="Genomic_DNA"/>
</dbReference>
<dbReference type="InterPro" id="IPR006504">
    <property type="entry name" value="Tscrpt_reg_Spx/MgsR"/>
</dbReference>
<proteinExistence type="inferred from homology"/>
<gene>
    <name evidence="3" type="ORF">SAMN05192553_103401</name>
</gene>
<evidence type="ECO:0000256" key="1">
    <source>
        <dbReference type="ARBA" id="ARBA00007198"/>
    </source>
</evidence>
<dbReference type="RefSeq" id="WP_092173847.1">
    <property type="nucleotide sequence ID" value="NZ_FNZH01000003.1"/>
</dbReference>
<evidence type="ECO:0000256" key="2">
    <source>
        <dbReference type="PROSITE-ProRule" id="PRU01282"/>
    </source>
</evidence>
<organism evidence="3 4">
    <name type="scientific">Cyclobacterium xiamenense</name>
    <dbReference type="NCBI Taxonomy" id="1297121"/>
    <lineage>
        <taxon>Bacteria</taxon>
        <taxon>Pseudomonadati</taxon>
        <taxon>Bacteroidota</taxon>
        <taxon>Cytophagia</taxon>
        <taxon>Cytophagales</taxon>
        <taxon>Cyclobacteriaceae</taxon>
        <taxon>Cyclobacterium</taxon>
    </lineage>
</organism>
<dbReference type="SUPFAM" id="SSF52833">
    <property type="entry name" value="Thioredoxin-like"/>
    <property type="match status" value="1"/>
</dbReference>